<dbReference type="RefSeq" id="WP_093883381.1">
    <property type="nucleotide sequence ID" value="NZ_FOBS01000011.1"/>
</dbReference>
<evidence type="ECO:0000256" key="4">
    <source>
        <dbReference type="ARBA" id="ARBA00022692"/>
    </source>
</evidence>
<dbReference type="InterPro" id="IPR025966">
    <property type="entry name" value="OppC_N"/>
</dbReference>
<feature type="transmembrane region" description="Helical" evidence="7">
    <location>
        <begin position="81"/>
        <end position="103"/>
    </location>
</feature>
<dbReference type="OrthoDB" id="9783218at2"/>
<name>A0A1H7XN42_9BACT</name>
<feature type="domain" description="ABC transmembrane type-1" evidence="8">
    <location>
        <begin position="75"/>
        <end position="264"/>
    </location>
</feature>
<keyword evidence="2 7" id="KW-0813">Transport</keyword>
<feature type="transmembrane region" description="Helical" evidence="7">
    <location>
        <begin position="12"/>
        <end position="36"/>
    </location>
</feature>
<organism evidence="9 10">
    <name type="scientific">Syntrophus gentianae</name>
    <dbReference type="NCBI Taxonomy" id="43775"/>
    <lineage>
        <taxon>Bacteria</taxon>
        <taxon>Pseudomonadati</taxon>
        <taxon>Thermodesulfobacteriota</taxon>
        <taxon>Syntrophia</taxon>
        <taxon>Syntrophales</taxon>
        <taxon>Syntrophaceae</taxon>
        <taxon>Syntrophus</taxon>
    </lineage>
</organism>
<sequence>MRKDFWKRFRKNRLALAGSVLVLFLFVVSLLAPWLAPYDPSAIDLKNILAPPSGAHWFGTDQLGRDVCSRMIWGAGISLKVGFVATGIAILIGTILGAVAGYYGGWVDAVIMRFVDIMLCFPTFFLILAVIALLEPSIWNIMIIIGITGWMGITRLVRADFISLKERDFILAAKTIGASDLRIIFSHMLPNAMASVLVTATLGVAGAILTESALSFLGIGVQPPTPSWGNILTAGKDNIDIAWWLSLYPGLAILLTVLGYNLLGEGIRDSLDPRLRRR</sequence>
<evidence type="ECO:0000256" key="5">
    <source>
        <dbReference type="ARBA" id="ARBA00022989"/>
    </source>
</evidence>
<keyword evidence="4 7" id="KW-0812">Transmembrane</keyword>
<accession>A0A1H7XN42</accession>
<feature type="transmembrane region" description="Helical" evidence="7">
    <location>
        <begin position="138"/>
        <end position="157"/>
    </location>
</feature>
<proteinExistence type="inferred from homology"/>
<dbReference type="STRING" id="43775.SAMN04489760_11137"/>
<dbReference type="Pfam" id="PF12911">
    <property type="entry name" value="OppC_N"/>
    <property type="match status" value="1"/>
</dbReference>
<evidence type="ECO:0000313" key="10">
    <source>
        <dbReference type="Proteomes" id="UP000198744"/>
    </source>
</evidence>
<dbReference type="GO" id="GO:0055085">
    <property type="term" value="P:transmembrane transport"/>
    <property type="evidence" value="ECO:0007669"/>
    <property type="project" value="InterPro"/>
</dbReference>
<evidence type="ECO:0000256" key="1">
    <source>
        <dbReference type="ARBA" id="ARBA00004651"/>
    </source>
</evidence>
<dbReference type="InterPro" id="IPR050366">
    <property type="entry name" value="BP-dependent_transpt_permease"/>
</dbReference>
<dbReference type="PANTHER" id="PTHR43386">
    <property type="entry name" value="OLIGOPEPTIDE TRANSPORT SYSTEM PERMEASE PROTEIN APPC"/>
    <property type="match status" value="1"/>
</dbReference>
<keyword evidence="3" id="KW-1003">Cell membrane</keyword>
<dbReference type="InterPro" id="IPR035906">
    <property type="entry name" value="MetI-like_sf"/>
</dbReference>
<dbReference type="PANTHER" id="PTHR43386:SF1">
    <property type="entry name" value="D,D-DIPEPTIDE TRANSPORT SYSTEM PERMEASE PROTEIN DDPC-RELATED"/>
    <property type="match status" value="1"/>
</dbReference>
<feature type="transmembrane region" description="Helical" evidence="7">
    <location>
        <begin position="110"/>
        <end position="132"/>
    </location>
</feature>
<dbReference type="PROSITE" id="PS50928">
    <property type="entry name" value="ABC_TM1"/>
    <property type="match status" value="1"/>
</dbReference>
<keyword evidence="10" id="KW-1185">Reference proteome</keyword>
<dbReference type="Proteomes" id="UP000198744">
    <property type="component" value="Unassembled WGS sequence"/>
</dbReference>
<dbReference type="CDD" id="cd06261">
    <property type="entry name" value="TM_PBP2"/>
    <property type="match status" value="1"/>
</dbReference>
<evidence type="ECO:0000313" key="9">
    <source>
        <dbReference type="EMBL" id="SEM34638.1"/>
    </source>
</evidence>
<dbReference type="SUPFAM" id="SSF161098">
    <property type="entry name" value="MetI-like"/>
    <property type="match status" value="1"/>
</dbReference>
<evidence type="ECO:0000259" key="8">
    <source>
        <dbReference type="PROSITE" id="PS50928"/>
    </source>
</evidence>
<dbReference type="InterPro" id="IPR000515">
    <property type="entry name" value="MetI-like"/>
</dbReference>
<feature type="transmembrane region" description="Helical" evidence="7">
    <location>
        <begin position="192"/>
        <end position="221"/>
    </location>
</feature>
<dbReference type="Gene3D" id="1.10.3720.10">
    <property type="entry name" value="MetI-like"/>
    <property type="match status" value="1"/>
</dbReference>
<dbReference type="Pfam" id="PF00528">
    <property type="entry name" value="BPD_transp_1"/>
    <property type="match status" value="1"/>
</dbReference>
<comment type="similarity">
    <text evidence="7">Belongs to the binding-protein-dependent transport system permease family.</text>
</comment>
<reference evidence="9 10" key="1">
    <citation type="submission" date="2016-10" db="EMBL/GenBank/DDBJ databases">
        <authorList>
            <person name="de Groot N.N."/>
        </authorList>
    </citation>
    <scope>NUCLEOTIDE SEQUENCE [LARGE SCALE GENOMIC DNA]</scope>
    <source>
        <strain evidence="9 10">DSM 8423</strain>
    </source>
</reference>
<dbReference type="NCBIfam" id="NF045476">
    <property type="entry name" value="Opp4C"/>
    <property type="match status" value="1"/>
</dbReference>
<evidence type="ECO:0000256" key="7">
    <source>
        <dbReference type="RuleBase" id="RU363032"/>
    </source>
</evidence>
<protein>
    <submittedName>
        <fullName evidence="9">Peptide/nickel transport system permease protein</fullName>
    </submittedName>
</protein>
<keyword evidence="6 7" id="KW-0472">Membrane</keyword>
<dbReference type="GO" id="GO:0005886">
    <property type="term" value="C:plasma membrane"/>
    <property type="evidence" value="ECO:0007669"/>
    <property type="project" value="UniProtKB-SubCell"/>
</dbReference>
<keyword evidence="5 7" id="KW-1133">Transmembrane helix</keyword>
<dbReference type="EMBL" id="FOBS01000011">
    <property type="protein sequence ID" value="SEM34638.1"/>
    <property type="molecule type" value="Genomic_DNA"/>
</dbReference>
<evidence type="ECO:0000256" key="6">
    <source>
        <dbReference type="ARBA" id="ARBA00023136"/>
    </source>
</evidence>
<comment type="subcellular location">
    <subcellularLocation>
        <location evidence="1 7">Cell membrane</location>
        <topology evidence="1 7">Multi-pass membrane protein</topology>
    </subcellularLocation>
</comment>
<evidence type="ECO:0000256" key="2">
    <source>
        <dbReference type="ARBA" id="ARBA00022448"/>
    </source>
</evidence>
<feature type="transmembrane region" description="Helical" evidence="7">
    <location>
        <begin position="241"/>
        <end position="263"/>
    </location>
</feature>
<dbReference type="AlphaFoldDB" id="A0A1H7XN42"/>
<evidence type="ECO:0000256" key="3">
    <source>
        <dbReference type="ARBA" id="ARBA00022475"/>
    </source>
</evidence>
<dbReference type="InterPro" id="IPR053523">
    <property type="entry name" value="Oligopeptide_permease_AppC"/>
</dbReference>
<gene>
    <name evidence="9" type="ORF">SAMN04489760_11137</name>
</gene>